<evidence type="ECO:0008006" key="3">
    <source>
        <dbReference type="Google" id="ProtNLM"/>
    </source>
</evidence>
<name>A0A2T7T8V0_9ACTN</name>
<comment type="caution">
    <text evidence="1">The sequence shown here is derived from an EMBL/GenBank/DDBJ whole genome shotgun (WGS) entry which is preliminary data.</text>
</comment>
<gene>
    <name evidence="1" type="ORF">Y717_02735</name>
</gene>
<reference evidence="1 2" key="1">
    <citation type="submission" date="2013-12" db="EMBL/GenBank/DDBJ databases">
        <title>Annotated genome of Streptomyces scopuliridis.</title>
        <authorList>
            <person name="Olson J.B."/>
        </authorList>
    </citation>
    <scope>NUCLEOTIDE SEQUENCE [LARGE SCALE GENOMIC DNA]</scope>
    <source>
        <strain evidence="1 2">RB72</strain>
    </source>
</reference>
<evidence type="ECO:0000313" key="1">
    <source>
        <dbReference type="EMBL" id="PVE11486.1"/>
    </source>
</evidence>
<dbReference type="SUPFAM" id="SSF51182">
    <property type="entry name" value="RmlC-like cupins"/>
    <property type="match status" value="1"/>
</dbReference>
<accession>A0A2T7T8V0</accession>
<evidence type="ECO:0000313" key="2">
    <source>
        <dbReference type="Proteomes" id="UP000245992"/>
    </source>
</evidence>
<dbReference type="EMBL" id="AZSP01000137">
    <property type="protein sequence ID" value="PVE11486.1"/>
    <property type="molecule type" value="Genomic_DNA"/>
</dbReference>
<keyword evidence="2" id="KW-1185">Reference proteome</keyword>
<dbReference type="Proteomes" id="UP000245992">
    <property type="component" value="Unassembled WGS sequence"/>
</dbReference>
<organism evidence="1 2">
    <name type="scientific">Streptomyces scopuliridis RB72</name>
    <dbReference type="NCBI Taxonomy" id="1440053"/>
    <lineage>
        <taxon>Bacteria</taxon>
        <taxon>Bacillati</taxon>
        <taxon>Actinomycetota</taxon>
        <taxon>Actinomycetes</taxon>
        <taxon>Kitasatosporales</taxon>
        <taxon>Streptomycetaceae</taxon>
        <taxon>Streptomyces</taxon>
    </lineage>
</organism>
<dbReference type="AlphaFoldDB" id="A0A2T7T8V0"/>
<proteinExistence type="predicted"/>
<dbReference type="InterPro" id="IPR011051">
    <property type="entry name" value="RmlC_Cupin_sf"/>
</dbReference>
<protein>
    <recommendedName>
        <fullName evidence="3">AraC-type arabinose-binding/dimerisation domain-containing protein</fullName>
    </recommendedName>
</protein>
<sequence>MDPSDLDVLLLVIEGTGWLGTGASRRPMGARSVVWLPRVAPRALTAGPDGLVCLTVYQRRQ</sequence>